<accession>A0A3S5AF83</accession>
<protein>
    <submittedName>
        <fullName evidence="2">Uncharacterized protein</fullName>
    </submittedName>
</protein>
<feature type="region of interest" description="Disordered" evidence="1">
    <location>
        <begin position="28"/>
        <end position="89"/>
    </location>
</feature>
<dbReference type="Proteomes" id="UP000784294">
    <property type="component" value="Unassembled WGS sequence"/>
</dbReference>
<sequence>MTVPIKPIESWSRALLRVGLSNAGRQPVECRLRPDNDDRADGASDTCPSVRRLDGPGPRGARQTTSGPNHDGRWLGAIAELPPLPRLHE</sequence>
<name>A0A3S5AF83_9PLAT</name>
<gene>
    <name evidence="2" type="ORF">PXEA_LOCUS15849</name>
</gene>
<evidence type="ECO:0000256" key="1">
    <source>
        <dbReference type="SAM" id="MobiDB-lite"/>
    </source>
</evidence>
<dbReference type="EMBL" id="CAAALY010056237">
    <property type="protein sequence ID" value="VEL22409.1"/>
    <property type="molecule type" value="Genomic_DNA"/>
</dbReference>
<reference evidence="2" key="1">
    <citation type="submission" date="2018-11" db="EMBL/GenBank/DDBJ databases">
        <authorList>
            <consortium name="Pathogen Informatics"/>
        </authorList>
    </citation>
    <scope>NUCLEOTIDE SEQUENCE</scope>
</reference>
<keyword evidence="3" id="KW-1185">Reference proteome</keyword>
<evidence type="ECO:0000313" key="2">
    <source>
        <dbReference type="EMBL" id="VEL22409.1"/>
    </source>
</evidence>
<comment type="caution">
    <text evidence="2">The sequence shown here is derived from an EMBL/GenBank/DDBJ whole genome shotgun (WGS) entry which is preliminary data.</text>
</comment>
<organism evidence="2 3">
    <name type="scientific">Protopolystoma xenopodis</name>
    <dbReference type="NCBI Taxonomy" id="117903"/>
    <lineage>
        <taxon>Eukaryota</taxon>
        <taxon>Metazoa</taxon>
        <taxon>Spiralia</taxon>
        <taxon>Lophotrochozoa</taxon>
        <taxon>Platyhelminthes</taxon>
        <taxon>Monogenea</taxon>
        <taxon>Polyopisthocotylea</taxon>
        <taxon>Polystomatidea</taxon>
        <taxon>Polystomatidae</taxon>
        <taxon>Protopolystoma</taxon>
    </lineage>
</organism>
<proteinExistence type="predicted"/>
<dbReference type="AlphaFoldDB" id="A0A3S5AF83"/>
<feature type="compositionally biased region" description="Basic and acidic residues" evidence="1">
    <location>
        <begin position="28"/>
        <end position="42"/>
    </location>
</feature>
<evidence type="ECO:0000313" key="3">
    <source>
        <dbReference type="Proteomes" id="UP000784294"/>
    </source>
</evidence>